<dbReference type="InParanoid" id="A0A2P5EZK6"/>
<evidence type="ECO:0000256" key="5">
    <source>
        <dbReference type="ARBA" id="ARBA00022729"/>
    </source>
</evidence>
<feature type="signal peptide" evidence="10">
    <location>
        <begin position="1"/>
        <end position="22"/>
    </location>
</feature>
<dbReference type="InterPro" id="IPR050432">
    <property type="entry name" value="FAD-linked_Oxidoreductases_BP"/>
</dbReference>
<reference evidence="13" key="1">
    <citation type="submission" date="2016-06" db="EMBL/GenBank/DDBJ databases">
        <title>Parallel loss of symbiosis genes in relatives of nitrogen-fixing non-legume Parasponia.</title>
        <authorList>
            <person name="Van Velzen R."/>
            <person name="Holmer R."/>
            <person name="Bu F."/>
            <person name="Rutten L."/>
            <person name="Van Zeijl A."/>
            <person name="Liu W."/>
            <person name="Santuari L."/>
            <person name="Cao Q."/>
            <person name="Sharma T."/>
            <person name="Shen D."/>
            <person name="Roswanjaya Y."/>
            <person name="Wardhani T."/>
            <person name="Kalhor M.S."/>
            <person name="Jansen J."/>
            <person name="Van den Hoogen J."/>
            <person name="Gungor B."/>
            <person name="Hartog M."/>
            <person name="Hontelez J."/>
            <person name="Verver J."/>
            <person name="Yang W.-C."/>
            <person name="Schijlen E."/>
            <person name="Repin R."/>
            <person name="Schilthuizen M."/>
            <person name="Schranz E."/>
            <person name="Heidstra R."/>
            <person name="Miyata K."/>
            <person name="Fedorova E."/>
            <person name="Kohlen W."/>
            <person name="Bisseling T."/>
            <person name="Smit S."/>
            <person name="Geurts R."/>
        </authorList>
    </citation>
    <scope>NUCLEOTIDE SEQUENCE [LARGE SCALE GENOMIC DNA]</scope>
    <source>
        <strain evidence="13">cv. RG33-2</strain>
    </source>
</reference>
<gene>
    <name evidence="12" type="primary">TorCKX5</name>
    <name evidence="12" type="ORF">TorRG33x02_131920</name>
</gene>
<proteinExistence type="inferred from homology"/>
<comment type="similarity">
    <text evidence="2">Belongs to the oxygen-dependent FAD-linked oxidoreductase family.</text>
</comment>
<dbReference type="Gene3D" id="3.30.465.10">
    <property type="match status" value="1"/>
</dbReference>
<evidence type="ECO:0000256" key="2">
    <source>
        <dbReference type="ARBA" id="ARBA00005466"/>
    </source>
</evidence>
<dbReference type="InterPro" id="IPR036318">
    <property type="entry name" value="FAD-bd_PCMH-like_sf"/>
</dbReference>
<accession>A0A2P5EZK6</accession>
<evidence type="ECO:0000256" key="9">
    <source>
        <dbReference type="ARBA" id="ARBA00048224"/>
    </source>
</evidence>
<evidence type="ECO:0000256" key="7">
    <source>
        <dbReference type="ARBA" id="ARBA00023002"/>
    </source>
</evidence>
<keyword evidence="7" id="KW-0560">Oxidoreductase</keyword>
<dbReference type="GO" id="GO:0019139">
    <property type="term" value="F:cytokinin dehydrogenase activity"/>
    <property type="evidence" value="ECO:0007669"/>
    <property type="project" value="UniProtKB-EC"/>
</dbReference>
<dbReference type="InterPro" id="IPR016167">
    <property type="entry name" value="FAD-bd_PCMH_sub1"/>
</dbReference>
<protein>
    <recommendedName>
        <fullName evidence="3">cytokinin dehydrogenase</fullName>
        <ecNumber evidence="3">1.5.99.12</ecNumber>
    </recommendedName>
</protein>
<keyword evidence="8" id="KW-0325">Glycoprotein</keyword>
<dbReference type="SUPFAM" id="SSF56176">
    <property type="entry name" value="FAD-binding/transporter-associated domain-like"/>
    <property type="match status" value="1"/>
</dbReference>
<dbReference type="GO" id="GO:0009690">
    <property type="term" value="P:cytokinin metabolic process"/>
    <property type="evidence" value="ECO:0007669"/>
    <property type="project" value="InterPro"/>
</dbReference>
<name>A0A2P5EZK6_TREOI</name>
<dbReference type="SUPFAM" id="SSF55103">
    <property type="entry name" value="FAD-linked oxidases, C-terminal domain"/>
    <property type="match status" value="1"/>
</dbReference>
<comment type="cofactor">
    <cofactor evidence="1">
        <name>FAD</name>
        <dbReference type="ChEBI" id="CHEBI:57692"/>
    </cofactor>
</comment>
<dbReference type="Gene3D" id="3.30.43.10">
    <property type="entry name" value="Uridine Diphospho-n-acetylenolpyruvylglucosamine Reductase, domain 2"/>
    <property type="match status" value="1"/>
</dbReference>
<dbReference type="FunFam" id="3.30.465.10:FF:000021">
    <property type="entry name" value="Cytokinin dehydrogenase 1"/>
    <property type="match status" value="1"/>
</dbReference>
<evidence type="ECO:0000256" key="6">
    <source>
        <dbReference type="ARBA" id="ARBA00022827"/>
    </source>
</evidence>
<dbReference type="Pfam" id="PF01565">
    <property type="entry name" value="FAD_binding_4"/>
    <property type="match status" value="1"/>
</dbReference>
<dbReference type="PROSITE" id="PS51387">
    <property type="entry name" value="FAD_PCMH"/>
    <property type="match status" value="1"/>
</dbReference>
<dbReference type="Pfam" id="PF09265">
    <property type="entry name" value="Cytokin-bind"/>
    <property type="match status" value="1"/>
</dbReference>
<keyword evidence="6" id="KW-0274">FAD</keyword>
<dbReference type="InterPro" id="IPR015345">
    <property type="entry name" value="Cytokinin_DH_FAD/cytokin-bd"/>
</dbReference>
<dbReference type="InterPro" id="IPR006094">
    <property type="entry name" value="Oxid_FAD_bind_N"/>
</dbReference>
<dbReference type="FunFam" id="3.40.462.10:FF:000001">
    <property type="entry name" value="Cytokinin dehydrogenase 2"/>
    <property type="match status" value="1"/>
</dbReference>
<dbReference type="InterPro" id="IPR016164">
    <property type="entry name" value="FAD-linked_Oxase-like_C"/>
</dbReference>
<dbReference type="InterPro" id="IPR016169">
    <property type="entry name" value="FAD-bd_PCMH_sub2"/>
</dbReference>
<feature type="domain" description="FAD-binding PCMH-type" evidence="11">
    <location>
        <begin position="55"/>
        <end position="246"/>
    </location>
</feature>
<dbReference type="EC" id="1.5.99.12" evidence="3"/>
<dbReference type="OrthoDB" id="415825at2759"/>
<comment type="caution">
    <text evidence="12">The sequence shown here is derived from an EMBL/GenBank/DDBJ whole genome shotgun (WGS) entry which is preliminary data.</text>
</comment>
<dbReference type="EMBL" id="JXTC01000078">
    <property type="protein sequence ID" value="PON90974.1"/>
    <property type="molecule type" value="Genomic_DNA"/>
</dbReference>
<dbReference type="PANTHER" id="PTHR13878:SF102">
    <property type="entry name" value="CYTOKININ DEHYDROGENASE 5"/>
    <property type="match status" value="1"/>
</dbReference>
<dbReference type="InterPro" id="IPR016170">
    <property type="entry name" value="Cytok_DH_C_sf"/>
</dbReference>
<evidence type="ECO:0000256" key="10">
    <source>
        <dbReference type="SAM" id="SignalP"/>
    </source>
</evidence>
<evidence type="ECO:0000256" key="8">
    <source>
        <dbReference type="ARBA" id="ARBA00023180"/>
    </source>
</evidence>
<evidence type="ECO:0000256" key="3">
    <source>
        <dbReference type="ARBA" id="ARBA00011928"/>
    </source>
</evidence>
<dbReference type="STRING" id="63057.A0A2P5EZK6"/>
<dbReference type="InterPro" id="IPR016166">
    <property type="entry name" value="FAD-bd_PCMH"/>
</dbReference>
<dbReference type="AlphaFoldDB" id="A0A2P5EZK6"/>
<comment type="catalytic activity">
    <reaction evidence="9">
        <text>N(6)-dimethylallyladenine + A + H2O = 3-methyl-2-butenal + adenine + AH2</text>
        <dbReference type="Rhea" id="RHEA:13625"/>
        <dbReference type="ChEBI" id="CHEBI:13193"/>
        <dbReference type="ChEBI" id="CHEBI:15377"/>
        <dbReference type="ChEBI" id="CHEBI:15825"/>
        <dbReference type="ChEBI" id="CHEBI:16708"/>
        <dbReference type="ChEBI" id="CHEBI:17499"/>
        <dbReference type="ChEBI" id="CHEBI:17660"/>
        <dbReference type="EC" id="1.5.99.12"/>
    </reaction>
</comment>
<dbReference type="Gene3D" id="3.40.462.10">
    <property type="entry name" value="FAD-linked oxidases, C-terminal domain"/>
    <property type="match status" value="1"/>
</dbReference>
<dbReference type="PROSITE" id="PS00862">
    <property type="entry name" value="OX2_COVAL_FAD"/>
    <property type="match status" value="1"/>
</dbReference>
<keyword evidence="5 10" id="KW-0732">Signal</keyword>
<dbReference type="PANTHER" id="PTHR13878">
    <property type="entry name" value="GULONOLACTONE OXIDASE"/>
    <property type="match status" value="1"/>
</dbReference>
<sequence>MAANKFLLTFAICRLIVTVGLTVDPTELLRLGVDGQLSLDPADVERASLDFGLMNKAKPLAVLHPASAEDVARFVKAAYGSAHGLTVSARGHGHSINGQAQTTNGVVIEMSGWRRKAAAAAAQPEEEVEDATRPRVWEKERYVDVWGGELWIEVLRETLKHGLAPKSWTDYLYLSVGGTLSNAGISGQTFNHGPQISNVHELDVVTGKGELLTCSEEKNSELFHAVLGGLGQFGIITRARIALEPAPQRVRWIRVLYSNFSAFTKDQEFLISLHGHPAPQRFDYVEGFVIVDEGLINNWRSSFFSPRNPVKLSSINADGGVLYCLEITKNYDESAAETIDQEIEALLKKLVFIPTSVFTTDLPYVDFLDRVHKAELKLRSKGLWDVPHPWFNLFVPKSRISDFDKGVFKSILGNKTSGPILIYPMNKDKWDQRSSVVTPDEDVFYLVALLRSALDTGDETQSLEYLKHQNRQILRFCAEAGIKAKQYLPHYATQEEWVDHFGDKWAQFHKRKMEFDPRHILATGQRIFHPSSSAPYIRNNNNHMSTASS</sequence>
<evidence type="ECO:0000256" key="1">
    <source>
        <dbReference type="ARBA" id="ARBA00001974"/>
    </source>
</evidence>
<keyword evidence="4" id="KW-0285">Flavoprotein</keyword>
<organism evidence="12 13">
    <name type="scientific">Trema orientale</name>
    <name type="common">Charcoal tree</name>
    <name type="synonym">Celtis orientalis</name>
    <dbReference type="NCBI Taxonomy" id="63057"/>
    <lineage>
        <taxon>Eukaryota</taxon>
        <taxon>Viridiplantae</taxon>
        <taxon>Streptophyta</taxon>
        <taxon>Embryophyta</taxon>
        <taxon>Tracheophyta</taxon>
        <taxon>Spermatophyta</taxon>
        <taxon>Magnoliopsida</taxon>
        <taxon>eudicotyledons</taxon>
        <taxon>Gunneridae</taxon>
        <taxon>Pentapetalae</taxon>
        <taxon>rosids</taxon>
        <taxon>fabids</taxon>
        <taxon>Rosales</taxon>
        <taxon>Cannabaceae</taxon>
        <taxon>Trema</taxon>
    </lineage>
</organism>
<keyword evidence="13" id="KW-1185">Reference proteome</keyword>
<dbReference type="InterPro" id="IPR006093">
    <property type="entry name" value="Oxy_OxRdtase_FAD_BS"/>
</dbReference>
<evidence type="ECO:0000313" key="12">
    <source>
        <dbReference type="EMBL" id="PON90974.1"/>
    </source>
</evidence>
<evidence type="ECO:0000313" key="13">
    <source>
        <dbReference type="Proteomes" id="UP000237000"/>
    </source>
</evidence>
<evidence type="ECO:0000259" key="11">
    <source>
        <dbReference type="PROSITE" id="PS51387"/>
    </source>
</evidence>
<dbReference type="Proteomes" id="UP000237000">
    <property type="component" value="Unassembled WGS sequence"/>
</dbReference>
<feature type="chain" id="PRO_5015185804" description="cytokinin dehydrogenase" evidence="10">
    <location>
        <begin position="23"/>
        <end position="549"/>
    </location>
</feature>
<evidence type="ECO:0000256" key="4">
    <source>
        <dbReference type="ARBA" id="ARBA00022630"/>
    </source>
</evidence>
<dbReference type="GO" id="GO:0071949">
    <property type="term" value="F:FAD binding"/>
    <property type="evidence" value="ECO:0007669"/>
    <property type="project" value="InterPro"/>
</dbReference>